<keyword evidence="3" id="KW-1185">Reference proteome</keyword>
<accession>E2ANU3</accession>
<dbReference type="AlphaFoldDB" id="E2ANU3"/>
<dbReference type="InterPro" id="IPR016197">
    <property type="entry name" value="Chromo-like_dom_sf"/>
</dbReference>
<protein>
    <recommendedName>
        <fullName evidence="1">Chromo domain-containing protein</fullName>
    </recommendedName>
</protein>
<dbReference type="InterPro" id="IPR000953">
    <property type="entry name" value="Chromo/chromo_shadow_dom"/>
</dbReference>
<gene>
    <name evidence="2" type="ORF">EAG_04608</name>
</gene>
<evidence type="ECO:0000313" key="2">
    <source>
        <dbReference type="EMBL" id="EFN64897.1"/>
    </source>
</evidence>
<feature type="non-terminal residue" evidence="2">
    <location>
        <position position="1"/>
    </location>
</feature>
<name>E2ANU3_CAMFO</name>
<dbReference type="Proteomes" id="UP000000311">
    <property type="component" value="Unassembled WGS sequence"/>
</dbReference>
<dbReference type="SUPFAM" id="SSF54160">
    <property type="entry name" value="Chromo domain-like"/>
    <property type="match status" value="1"/>
</dbReference>
<dbReference type="PROSITE" id="PS50013">
    <property type="entry name" value="CHROMO_2"/>
    <property type="match status" value="1"/>
</dbReference>
<sequence length="100" mass="11802">IRVSKYKTIFENGFTPNWTIEVFKIIEVQETNPATFILEDSRGNPIAEGFYEYKLQRVANPDVYLVEKILREKGDNVYVKWLRMGKSYNSWIHKNNVSVL</sequence>
<dbReference type="GO" id="GO:0005694">
    <property type="term" value="C:chromosome"/>
    <property type="evidence" value="ECO:0007669"/>
    <property type="project" value="UniProtKB-ARBA"/>
</dbReference>
<reference evidence="2 3" key="1">
    <citation type="journal article" date="2010" name="Science">
        <title>Genomic comparison of the ants Camponotus floridanus and Harpegnathos saltator.</title>
        <authorList>
            <person name="Bonasio R."/>
            <person name="Zhang G."/>
            <person name="Ye C."/>
            <person name="Mutti N.S."/>
            <person name="Fang X."/>
            <person name="Qin N."/>
            <person name="Donahue G."/>
            <person name="Yang P."/>
            <person name="Li Q."/>
            <person name="Li C."/>
            <person name="Zhang P."/>
            <person name="Huang Z."/>
            <person name="Berger S.L."/>
            <person name="Reinberg D."/>
            <person name="Wang J."/>
            <person name="Liebig J."/>
        </authorList>
    </citation>
    <scope>NUCLEOTIDE SEQUENCE [LARGE SCALE GENOMIC DNA]</scope>
    <source>
        <strain evidence="3">C129</strain>
    </source>
</reference>
<dbReference type="PANTHER" id="PTHR46585:SF1">
    <property type="entry name" value="CHROMO DOMAIN-CONTAINING PROTEIN"/>
    <property type="match status" value="1"/>
</dbReference>
<dbReference type="EMBL" id="GL441355">
    <property type="protein sequence ID" value="EFN64897.1"/>
    <property type="molecule type" value="Genomic_DNA"/>
</dbReference>
<dbReference type="InParanoid" id="E2ANU3"/>
<evidence type="ECO:0000259" key="1">
    <source>
        <dbReference type="PROSITE" id="PS50013"/>
    </source>
</evidence>
<dbReference type="OrthoDB" id="7680611at2759"/>
<proteinExistence type="predicted"/>
<evidence type="ECO:0000313" key="3">
    <source>
        <dbReference type="Proteomes" id="UP000000311"/>
    </source>
</evidence>
<organism evidence="3">
    <name type="scientific">Camponotus floridanus</name>
    <name type="common">Florida carpenter ant</name>
    <dbReference type="NCBI Taxonomy" id="104421"/>
    <lineage>
        <taxon>Eukaryota</taxon>
        <taxon>Metazoa</taxon>
        <taxon>Ecdysozoa</taxon>
        <taxon>Arthropoda</taxon>
        <taxon>Hexapoda</taxon>
        <taxon>Insecta</taxon>
        <taxon>Pterygota</taxon>
        <taxon>Neoptera</taxon>
        <taxon>Endopterygota</taxon>
        <taxon>Hymenoptera</taxon>
        <taxon>Apocrita</taxon>
        <taxon>Aculeata</taxon>
        <taxon>Formicoidea</taxon>
        <taxon>Formicidae</taxon>
        <taxon>Formicinae</taxon>
        <taxon>Camponotus</taxon>
    </lineage>
</organism>
<feature type="non-terminal residue" evidence="2">
    <location>
        <position position="100"/>
    </location>
</feature>
<dbReference type="PANTHER" id="PTHR46585">
    <property type="entry name" value="INTEGRASE CORE DOMAIN CONTAINING PROTEIN"/>
    <property type="match status" value="1"/>
</dbReference>
<dbReference type="OMA" id="PFRREYH"/>
<feature type="domain" description="Chromo" evidence="1">
    <location>
        <begin position="64"/>
        <end position="100"/>
    </location>
</feature>